<dbReference type="SUPFAM" id="SSF90229">
    <property type="entry name" value="CCCH zinc finger"/>
    <property type="match status" value="2"/>
</dbReference>
<gene>
    <name evidence="8" type="ORF">PENTCL1PPCAC_7373</name>
</gene>
<feature type="domain" description="Smr" evidence="7">
    <location>
        <begin position="271"/>
        <end position="358"/>
    </location>
</feature>
<dbReference type="EMBL" id="BTSX01000002">
    <property type="protein sequence ID" value="GMS85198.1"/>
    <property type="molecule type" value="Genomic_DNA"/>
</dbReference>
<evidence type="ECO:0000256" key="4">
    <source>
        <dbReference type="ARBA" id="ARBA00022833"/>
    </source>
</evidence>
<feature type="zinc finger region" description="C3H1-type" evidence="5">
    <location>
        <begin position="59"/>
        <end position="87"/>
    </location>
</feature>
<evidence type="ECO:0000256" key="1">
    <source>
        <dbReference type="ARBA" id="ARBA00022723"/>
    </source>
</evidence>
<keyword evidence="2" id="KW-0677">Repeat</keyword>
<dbReference type="PANTHER" id="PTHR12547">
    <property type="entry name" value="CCCH ZINC FINGER/TIS11-RELATED"/>
    <property type="match status" value="1"/>
</dbReference>
<feature type="zinc finger region" description="C3H1-type" evidence="5">
    <location>
        <begin position="17"/>
        <end position="46"/>
    </location>
</feature>
<dbReference type="Proteomes" id="UP001432027">
    <property type="component" value="Unassembled WGS sequence"/>
</dbReference>
<dbReference type="AlphaFoldDB" id="A0AAV5SX76"/>
<dbReference type="PROSITE" id="PS50103">
    <property type="entry name" value="ZF_C3H1"/>
    <property type="match status" value="2"/>
</dbReference>
<name>A0AAV5SX76_9BILA</name>
<accession>A0AAV5SX76</accession>
<dbReference type="PROSITE" id="PS50828">
    <property type="entry name" value="SMR"/>
    <property type="match status" value="1"/>
</dbReference>
<evidence type="ECO:0000256" key="2">
    <source>
        <dbReference type="ARBA" id="ARBA00022737"/>
    </source>
</evidence>
<dbReference type="SMART" id="SM00356">
    <property type="entry name" value="ZnF_C3H1"/>
    <property type="match status" value="3"/>
</dbReference>
<dbReference type="InterPro" id="IPR036855">
    <property type="entry name" value="Znf_CCCH_sf"/>
</dbReference>
<dbReference type="Gene3D" id="3.30.1370.210">
    <property type="match status" value="1"/>
</dbReference>
<evidence type="ECO:0000256" key="3">
    <source>
        <dbReference type="ARBA" id="ARBA00022771"/>
    </source>
</evidence>
<reference evidence="8" key="1">
    <citation type="submission" date="2023-10" db="EMBL/GenBank/DDBJ databases">
        <title>Genome assembly of Pristionchus species.</title>
        <authorList>
            <person name="Yoshida K."/>
            <person name="Sommer R.J."/>
        </authorList>
    </citation>
    <scope>NUCLEOTIDE SEQUENCE</scope>
    <source>
        <strain evidence="8">RS0144</strain>
    </source>
</reference>
<dbReference type="InterPro" id="IPR000571">
    <property type="entry name" value="Znf_CCCH"/>
</dbReference>
<dbReference type="GO" id="GO:0043186">
    <property type="term" value="C:P granule"/>
    <property type="evidence" value="ECO:0007669"/>
    <property type="project" value="UniProtKB-ARBA"/>
</dbReference>
<evidence type="ECO:0000313" key="9">
    <source>
        <dbReference type="Proteomes" id="UP001432027"/>
    </source>
</evidence>
<keyword evidence="1 5" id="KW-0479">Metal-binding</keyword>
<evidence type="ECO:0000256" key="5">
    <source>
        <dbReference type="PROSITE-ProRule" id="PRU00723"/>
    </source>
</evidence>
<evidence type="ECO:0000313" key="8">
    <source>
        <dbReference type="EMBL" id="GMS85198.1"/>
    </source>
</evidence>
<keyword evidence="9" id="KW-1185">Reference proteome</keyword>
<feature type="domain" description="C3H1-type" evidence="6">
    <location>
        <begin position="17"/>
        <end position="46"/>
    </location>
</feature>
<keyword evidence="3 5" id="KW-0863">Zinc-finger</keyword>
<evidence type="ECO:0000259" key="7">
    <source>
        <dbReference type="PROSITE" id="PS50828"/>
    </source>
</evidence>
<dbReference type="InterPro" id="IPR002625">
    <property type="entry name" value="Smr_dom"/>
</dbReference>
<comment type="caution">
    <text evidence="8">The sequence shown here is derived from an EMBL/GenBank/DDBJ whole genome shotgun (WGS) entry which is preliminary data.</text>
</comment>
<feature type="domain" description="C3H1-type" evidence="6">
    <location>
        <begin position="59"/>
        <end position="87"/>
    </location>
</feature>
<dbReference type="InterPro" id="IPR036063">
    <property type="entry name" value="Smr_dom_sf"/>
</dbReference>
<evidence type="ECO:0000259" key="6">
    <source>
        <dbReference type="PROSITE" id="PS50103"/>
    </source>
</evidence>
<dbReference type="GO" id="GO:0008270">
    <property type="term" value="F:zinc ion binding"/>
    <property type="evidence" value="ECO:0007669"/>
    <property type="project" value="UniProtKB-KW"/>
</dbReference>
<dbReference type="Gene3D" id="4.10.1000.10">
    <property type="entry name" value="Zinc finger, CCCH-type"/>
    <property type="match status" value="1"/>
</dbReference>
<organism evidence="8 9">
    <name type="scientific">Pristionchus entomophagus</name>
    <dbReference type="NCBI Taxonomy" id="358040"/>
    <lineage>
        <taxon>Eukaryota</taxon>
        <taxon>Metazoa</taxon>
        <taxon>Ecdysozoa</taxon>
        <taxon>Nematoda</taxon>
        <taxon>Chromadorea</taxon>
        <taxon>Rhabditida</taxon>
        <taxon>Rhabditina</taxon>
        <taxon>Diplogasteromorpha</taxon>
        <taxon>Diplogasteroidea</taxon>
        <taxon>Neodiplogasteridae</taxon>
        <taxon>Pristionchus</taxon>
    </lineage>
</organism>
<dbReference type="Gene3D" id="3.30.1370.110">
    <property type="match status" value="1"/>
</dbReference>
<dbReference type="GO" id="GO:0003729">
    <property type="term" value="F:mRNA binding"/>
    <property type="evidence" value="ECO:0007669"/>
    <property type="project" value="InterPro"/>
</dbReference>
<sequence>MSGFRVLSSNKNATNPKFKTVPCRDWCDNNRRCPRGNSCWFAHGDDLRTYEGHVGEPKPVKTTMCRYQVQDRVCFKGPKCKFSHSKDEHKAAVREYQFVNVHKYKTEFCNSVRRGGDGRCKLEIWCHFVHRDDPEYDECLRADESELVPVEGLTIDDRYDDYVEAVVSPVLPPLPHGRPTHLPSGRTAELVDIAMANGMTKDVWFALNQKISEKYEALKILDSTISEFYDDPSRPRVSQEIAKAKRDRLRIDSELIDEVKTKINYLNIDQIDLHGLRKPRDAIVLLKERIEQIIRNPEILPKRSLRPRTLTIITGAGTHSVGDAAIRDEVKRFLEARELRFNFILSTMNEGCFIITFDRQMFID</sequence>
<protein>
    <submittedName>
        <fullName evidence="8">Uncharacterized protein</fullName>
    </submittedName>
</protein>
<dbReference type="InterPro" id="IPR045877">
    <property type="entry name" value="ZFP36-like"/>
</dbReference>
<proteinExistence type="predicted"/>
<dbReference type="SMART" id="SM00463">
    <property type="entry name" value="SMR"/>
    <property type="match status" value="1"/>
</dbReference>
<keyword evidence="4 5" id="KW-0862">Zinc</keyword>
<dbReference type="SUPFAM" id="SSF160443">
    <property type="entry name" value="SMR domain-like"/>
    <property type="match status" value="1"/>
</dbReference>